<dbReference type="Gene3D" id="1.20.910.10">
    <property type="entry name" value="Heme oxygenase-like"/>
    <property type="match status" value="1"/>
</dbReference>
<dbReference type="RefSeq" id="WP_160822691.1">
    <property type="nucleotide sequence ID" value="NZ_JBHSXE010000001.1"/>
</dbReference>
<sequence>MSAARDLVDEMARARARAPVPNPLLDLAREGRVTTAHLLRLTRVERMYHDAELAAYGTLLARFPRPDAAALFIDVAGVVQEARLRLDSVIRGLGGDPDEESGAFSLPGFGVAEHGFCGYVSWLALNGSQAAAALALYSGEDGVYYGGSAALVEQLRKRDAAVPGEFLDYYAGTPSERQNDHALRVAQQGLDRGDSPAAALEAARLCDDYMALLWQAAAGAPR</sequence>
<dbReference type="InterPro" id="IPR016084">
    <property type="entry name" value="Haem_Oase-like_multi-hlx"/>
</dbReference>
<evidence type="ECO:0008006" key="3">
    <source>
        <dbReference type="Google" id="ProtNLM"/>
    </source>
</evidence>
<gene>
    <name evidence="1" type="ORF">ACFQKB_20885</name>
</gene>
<reference evidence="2" key="1">
    <citation type="journal article" date="2019" name="Int. J. Syst. Evol. Microbiol.">
        <title>The Global Catalogue of Microorganisms (GCM) 10K type strain sequencing project: providing services to taxonomists for standard genome sequencing and annotation.</title>
        <authorList>
            <consortium name="The Broad Institute Genomics Platform"/>
            <consortium name="The Broad Institute Genome Sequencing Center for Infectious Disease"/>
            <person name="Wu L."/>
            <person name="Ma J."/>
        </authorList>
    </citation>
    <scope>NUCLEOTIDE SEQUENCE [LARGE SCALE GENOMIC DNA]</scope>
    <source>
        <strain evidence="2">JCM 3369</strain>
    </source>
</reference>
<accession>A0ABW2CL35</accession>
<comment type="caution">
    <text evidence="1">The sequence shown here is derived from an EMBL/GenBank/DDBJ whole genome shotgun (WGS) entry which is preliminary data.</text>
</comment>
<dbReference type="SUPFAM" id="SSF48613">
    <property type="entry name" value="Heme oxygenase-like"/>
    <property type="match status" value="1"/>
</dbReference>
<organism evidence="1 2">
    <name type="scientific">Actinomadura yumaensis</name>
    <dbReference type="NCBI Taxonomy" id="111807"/>
    <lineage>
        <taxon>Bacteria</taxon>
        <taxon>Bacillati</taxon>
        <taxon>Actinomycetota</taxon>
        <taxon>Actinomycetes</taxon>
        <taxon>Streptosporangiales</taxon>
        <taxon>Thermomonosporaceae</taxon>
        <taxon>Actinomadura</taxon>
    </lineage>
</organism>
<proteinExistence type="predicted"/>
<name>A0ABW2CL35_9ACTN</name>
<dbReference type="Proteomes" id="UP001596380">
    <property type="component" value="Unassembled WGS sequence"/>
</dbReference>
<evidence type="ECO:0000313" key="1">
    <source>
        <dbReference type="EMBL" id="MFC6882222.1"/>
    </source>
</evidence>
<protein>
    <recommendedName>
        <fullName evidence="3">Heme oxygenase</fullName>
    </recommendedName>
</protein>
<dbReference type="EMBL" id="JBHSXS010000012">
    <property type="protein sequence ID" value="MFC6882222.1"/>
    <property type="molecule type" value="Genomic_DNA"/>
</dbReference>
<keyword evidence="2" id="KW-1185">Reference proteome</keyword>
<evidence type="ECO:0000313" key="2">
    <source>
        <dbReference type="Proteomes" id="UP001596380"/>
    </source>
</evidence>